<keyword evidence="8" id="KW-1185">Reference proteome</keyword>
<keyword evidence="5" id="KW-0472">Membrane</keyword>
<name>A0ABY7UAY2_9CORY</name>
<dbReference type="RefSeq" id="WP_084684430.1">
    <property type="nucleotide sequence ID" value="NZ_ATVG01000009.1"/>
</dbReference>
<keyword evidence="2 4" id="KW-0238">DNA-binding</keyword>
<dbReference type="InterPro" id="IPR050109">
    <property type="entry name" value="HTH-type_TetR-like_transc_reg"/>
</dbReference>
<dbReference type="Gene3D" id="1.10.10.60">
    <property type="entry name" value="Homeodomain-like"/>
    <property type="match status" value="1"/>
</dbReference>
<accession>A0ABY7UAY2</accession>
<dbReference type="Pfam" id="PF00440">
    <property type="entry name" value="TetR_N"/>
    <property type="match status" value="1"/>
</dbReference>
<keyword evidence="5" id="KW-0812">Transmembrane</keyword>
<dbReference type="PANTHER" id="PTHR30055:SF234">
    <property type="entry name" value="HTH-TYPE TRANSCRIPTIONAL REGULATOR BETI"/>
    <property type="match status" value="1"/>
</dbReference>
<evidence type="ECO:0000259" key="6">
    <source>
        <dbReference type="PROSITE" id="PS50977"/>
    </source>
</evidence>
<evidence type="ECO:0000256" key="3">
    <source>
        <dbReference type="ARBA" id="ARBA00023163"/>
    </source>
</evidence>
<dbReference type="InterPro" id="IPR001647">
    <property type="entry name" value="HTH_TetR"/>
</dbReference>
<sequence length="183" mass="20179">MADREMTRAQRTRQLIFDAACERFAEVGYEATTIRSVAKTAGVDPALVIRYFGSKQGLFDEVAAGIDIVGSALFRAGDARELVRTYLEMWQDDQHGPRLRALVRAGLGSAHASDRLRQFIFAKFEGFEALPHFSKDRFPFAGAALLGIASGYFLVGSALLEKYTIDEVVDIVAPGIEKILDMD</sequence>
<dbReference type="Gene3D" id="1.10.357.10">
    <property type="entry name" value="Tetracycline Repressor, domain 2"/>
    <property type="match status" value="1"/>
</dbReference>
<gene>
    <name evidence="7" type="ORF">CMASS_10080</name>
</gene>
<dbReference type="EMBL" id="CP063189">
    <property type="protein sequence ID" value="WCZ33423.1"/>
    <property type="molecule type" value="Genomic_DNA"/>
</dbReference>
<dbReference type="InterPro" id="IPR041678">
    <property type="entry name" value="TetR_C_16"/>
</dbReference>
<dbReference type="PROSITE" id="PS50977">
    <property type="entry name" value="HTH_TETR_2"/>
    <property type="match status" value="1"/>
</dbReference>
<keyword evidence="5" id="KW-1133">Transmembrane helix</keyword>
<dbReference type="Proteomes" id="UP001220064">
    <property type="component" value="Chromosome"/>
</dbReference>
<dbReference type="SUPFAM" id="SSF46689">
    <property type="entry name" value="Homeodomain-like"/>
    <property type="match status" value="1"/>
</dbReference>
<organism evidence="7 8">
    <name type="scientific">Corynebacterium massiliense DSM 45435</name>
    <dbReference type="NCBI Taxonomy" id="1121364"/>
    <lineage>
        <taxon>Bacteria</taxon>
        <taxon>Bacillati</taxon>
        <taxon>Actinomycetota</taxon>
        <taxon>Actinomycetes</taxon>
        <taxon>Mycobacteriales</taxon>
        <taxon>Corynebacteriaceae</taxon>
        <taxon>Corynebacterium</taxon>
    </lineage>
</organism>
<dbReference type="SUPFAM" id="SSF48498">
    <property type="entry name" value="Tetracyclin repressor-like, C-terminal domain"/>
    <property type="match status" value="1"/>
</dbReference>
<evidence type="ECO:0000256" key="2">
    <source>
        <dbReference type="ARBA" id="ARBA00023125"/>
    </source>
</evidence>
<dbReference type="Pfam" id="PF17920">
    <property type="entry name" value="TetR_C_16"/>
    <property type="match status" value="1"/>
</dbReference>
<reference evidence="7 8" key="1">
    <citation type="submission" date="2020-10" db="EMBL/GenBank/DDBJ databases">
        <title>Complete genome sequence of Corynebacterium massiliense DSM 45435, type strain of Corynebacterium massiliense.</title>
        <authorList>
            <person name="Busche T."/>
            <person name="Kalinowski J."/>
            <person name="Ruckert C."/>
        </authorList>
    </citation>
    <scope>NUCLEOTIDE SEQUENCE [LARGE SCALE GENOMIC DNA]</scope>
    <source>
        <strain evidence="7 8">DSM 45435</strain>
    </source>
</reference>
<dbReference type="PRINTS" id="PR00455">
    <property type="entry name" value="HTHTETR"/>
</dbReference>
<keyword evidence="1" id="KW-0805">Transcription regulation</keyword>
<evidence type="ECO:0000256" key="4">
    <source>
        <dbReference type="PROSITE-ProRule" id="PRU00335"/>
    </source>
</evidence>
<feature type="DNA-binding region" description="H-T-H motif" evidence="4">
    <location>
        <begin position="33"/>
        <end position="52"/>
    </location>
</feature>
<evidence type="ECO:0000313" key="7">
    <source>
        <dbReference type="EMBL" id="WCZ33423.1"/>
    </source>
</evidence>
<keyword evidence="3" id="KW-0804">Transcription</keyword>
<dbReference type="InterPro" id="IPR009057">
    <property type="entry name" value="Homeodomain-like_sf"/>
</dbReference>
<evidence type="ECO:0000256" key="5">
    <source>
        <dbReference type="SAM" id="Phobius"/>
    </source>
</evidence>
<dbReference type="PANTHER" id="PTHR30055">
    <property type="entry name" value="HTH-TYPE TRANSCRIPTIONAL REGULATOR RUTR"/>
    <property type="match status" value="1"/>
</dbReference>
<evidence type="ECO:0000313" key="8">
    <source>
        <dbReference type="Proteomes" id="UP001220064"/>
    </source>
</evidence>
<protein>
    <submittedName>
        <fullName evidence="7">Transcriptional regulator BetI</fullName>
    </submittedName>
</protein>
<feature type="transmembrane region" description="Helical" evidence="5">
    <location>
        <begin position="140"/>
        <end position="160"/>
    </location>
</feature>
<feature type="domain" description="HTH tetR-type" evidence="6">
    <location>
        <begin position="10"/>
        <end position="70"/>
    </location>
</feature>
<dbReference type="InterPro" id="IPR036271">
    <property type="entry name" value="Tet_transcr_reg_TetR-rel_C_sf"/>
</dbReference>
<proteinExistence type="predicted"/>
<evidence type="ECO:0000256" key="1">
    <source>
        <dbReference type="ARBA" id="ARBA00023015"/>
    </source>
</evidence>